<reference evidence="6" key="1">
    <citation type="journal article" date="2019" name="Int. J. Syst. Evol. Microbiol.">
        <title>The Global Catalogue of Microorganisms (GCM) 10K type strain sequencing project: providing services to taxonomists for standard genome sequencing and annotation.</title>
        <authorList>
            <consortium name="The Broad Institute Genomics Platform"/>
            <consortium name="The Broad Institute Genome Sequencing Center for Infectious Disease"/>
            <person name="Wu L."/>
            <person name="Ma J."/>
        </authorList>
    </citation>
    <scope>NUCLEOTIDE SEQUENCE [LARGE SCALE GENOMIC DNA]</scope>
    <source>
        <strain evidence="6">JCM 17555</strain>
    </source>
</reference>
<dbReference type="Gene3D" id="1.50.10.100">
    <property type="entry name" value="Chondroitin AC/alginate lyase"/>
    <property type="match status" value="1"/>
</dbReference>
<evidence type="ECO:0000313" key="5">
    <source>
        <dbReference type="EMBL" id="GAA3967628.1"/>
    </source>
</evidence>
<feature type="signal peptide" evidence="3">
    <location>
        <begin position="1"/>
        <end position="25"/>
    </location>
</feature>
<dbReference type="PROSITE" id="PS51257">
    <property type="entry name" value="PROKAR_LIPOPROTEIN"/>
    <property type="match status" value="1"/>
</dbReference>
<keyword evidence="2" id="KW-0456">Lyase</keyword>
<dbReference type="InterPro" id="IPR008397">
    <property type="entry name" value="Alginate_lyase_dom"/>
</dbReference>
<protein>
    <submittedName>
        <fullName evidence="5">Alginate biosynthesis protein AlgL</fullName>
    </submittedName>
</protein>
<dbReference type="Pfam" id="PF05426">
    <property type="entry name" value="Alginate_lyase"/>
    <property type="match status" value="1"/>
</dbReference>
<evidence type="ECO:0000256" key="1">
    <source>
        <dbReference type="ARBA" id="ARBA00022729"/>
    </source>
</evidence>
<gene>
    <name evidence="5" type="primary">algL</name>
    <name evidence="5" type="ORF">GCM10022278_26730</name>
</gene>
<dbReference type="RefSeq" id="WP_344807166.1">
    <property type="nucleotide sequence ID" value="NZ_BAABBO010000011.1"/>
</dbReference>
<evidence type="ECO:0000259" key="4">
    <source>
        <dbReference type="Pfam" id="PF05426"/>
    </source>
</evidence>
<accession>A0ABP7PME2</accession>
<evidence type="ECO:0000256" key="2">
    <source>
        <dbReference type="ARBA" id="ARBA00023239"/>
    </source>
</evidence>
<keyword evidence="6" id="KW-1185">Reference proteome</keyword>
<keyword evidence="1 3" id="KW-0732">Signal</keyword>
<proteinExistence type="predicted"/>
<organism evidence="5 6">
    <name type="scientific">Allohahella marinimesophila</name>
    <dbReference type="NCBI Taxonomy" id="1054972"/>
    <lineage>
        <taxon>Bacteria</taxon>
        <taxon>Pseudomonadati</taxon>
        <taxon>Pseudomonadota</taxon>
        <taxon>Gammaproteobacteria</taxon>
        <taxon>Oceanospirillales</taxon>
        <taxon>Hahellaceae</taxon>
        <taxon>Allohahella</taxon>
    </lineage>
</organism>
<evidence type="ECO:0000256" key="3">
    <source>
        <dbReference type="SAM" id="SignalP"/>
    </source>
</evidence>
<dbReference type="InterPro" id="IPR008929">
    <property type="entry name" value="Chondroitin_lyas"/>
</dbReference>
<dbReference type="SUPFAM" id="SSF48230">
    <property type="entry name" value="Chondroitin AC/alginate lyase"/>
    <property type="match status" value="1"/>
</dbReference>
<dbReference type="EMBL" id="BAABBO010000011">
    <property type="protein sequence ID" value="GAA3967628.1"/>
    <property type="molecule type" value="Genomic_DNA"/>
</dbReference>
<name>A0ABP7PME2_9GAMM</name>
<dbReference type="Proteomes" id="UP001501337">
    <property type="component" value="Unassembled WGS sequence"/>
</dbReference>
<evidence type="ECO:0000313" key="6">
    <source>
        <dbReference type="Proteomes" id="UP001501337"/>
    </source>
</evidence>
<feature type="chain" id="PRO_5045431840" evidence="3">
    <location>
        <begin position="26"/>
        <end position="371"/>
    </location>
</feature>
<comment type="caution">
    <text evidence="5">The sequence shown here is derived from an EMBL/GenBank/DDBJ whole genome shotgun (WGS) entry which is preliminary data.</text>
</comment>
<feature type="domain" description="Alginate lyase" evidence="4">
    <location>
        <begin position="48"/>
        <end position="292"/>
    </location>
</feature>
<sequence length="371" mass="41068">MRVLKMTGFGLLSLTLMTACSTPHADAIVVEDCPKLVPAPWTGPLLIESKYDQSEATKTTLRERSEQSEAIQEQVTDFTKGLVRLGDYAINNSDDAKGKVALTCVSGWLHAWATENALLHEEATKTGVAVRKWALASIASVLLKLEQVLPGRLPADPASDKWLQAMADKVVADYDRRLDPGFSYFNNHDYWAAWAVASTGLLLDKRDYLTWADARFRRALRQLELSSSGQYAWLPNEIGREHLAANYTHYALVPLVMLAAALPPNGFELNEADQSRLDALVNFAAQSVLDPDQVGGVLKKDQKSVPDYKLAWLIPWLQLHPTHSLAKALYLDRDGDVDGYSQIGGNLEPWFGEPLTGKQSDVRLKLPGDRS</sequence>